<keyword evidence="4" id="KW-0479">Metal-binding</keyword>
<reference evidence="10" key="1">
    <citation type="submission" date="2019-03" db="EMBL/GenBank/DDBJ databases">
        <title>Improved annotation for the trematode Fasciola hepatica.</title>
        <authorList>
            <person name="Choi Y.-J."/>
            <person name="Martin J."/>
            <person name="Mitreva M."/>
        </authorList>
    </citation>
    <scope>NUCLEOTIDE SEQUENCE [LARGE SCALE GENOMIC DNA]</scope>
</reference>
<keyword evidence="6" id="KW-1133">Transmembrane helix</keyword>
<dbReference type="EC" id="3.4.24.81" evidence="2"/>
<dbReference type="Pfam" id="PF00200">
    <property type="entry name" value="Disintegrin"/>
    <property type="match status" value="1"/>
</dbReference>
<evidence type="ECO:0000259" key="9">
    <source>
        <dbReference type="PROSITE" id="PS50215"/>
    </source>
</evidence>
<sequence length="1160" mass="128779">MCRMHFLLSVPVIYIAIFVLSSVQNFCCPSIHHLLEKYEVLNYETTRIAEHHRQKRSTAPESRPTDHLELQILAFGKNLTVVLHRDYEIVHADARLIVSGSKRSQSLSSYSDHMVRGIAANYPDSTVFGSIVNGVFRGTIVLNRFQTHPDMHVLEDSYFVEPAGYYFEDIVEFHSIIYHSSHVRKQQHHKESSPDLSSSLSHFCGLSNPEIVQKMQDLTLPLPEERQNLRRTKRNAGIYSGDNVRLSESLRQPQNIAAKSDPRLQGVSNKSCNLLLQSDTPLWNRVIKLAHINGNVDAAVTEISTILHQHVQAAQTVFNSHVFRDHSGKLEFSGIGFLVYQVVINVTDVDCKRRSEASASGQDSDAQSNRQNDGSYADQNPFCSESIDVTNTLNLFSYNKFDGYCAAYLFTYRDFVGGTLGLAWVGSACSRYRLVSEGTQDVRKSLNTGLVTLVNYGNPVPSQVSQVTFIHELGHNFGAQHDNNHQDQPYGCLPSTHDPRGNYIMFASATSGTKENNRRFSKCSLDSIARFLHGLSTNGRNCFVQSGGPFCGNSLVEADEECDCGVSSRTCRDKCCNPRNSASPCKLVDQIMVNGIAQKARCSITAGECCTSDCQFHTQSHMCREATECYDSSFCNGRTAQCPSPVLRPDGTVCQEGTRVCKQGQCVGSICESIPNWIECTVARDESVTSESLCYVACQENKTGAVCVSSEMLLKDSSLQTQYPKLTKVLLKNNSPMRMSAGTPCDSYQGYCDRFHRCISVDVKGPLARLQNLLFSPRMLDKAKSWVTFHWWAMILMCLGAVIAMIVFVKLCARHTPMARSRYPHRGRAISTAPAVWVAEHWPDGAEEPEGPPPPYSPHPEEYHRRRRDQADIVTPSHSRWAWPKNRAPESRQPKRSKGLHSANGAPTAARRARCRTAEDMTPYPNARRKPLPPSHPKSTMRNSGVPEETAMKLTPIVLHESADNNGNRLSNNNALPGPSENLSPQAATQAKFSQVPRTGATKSRHMARTSGVRRPVSVPRPTSMFVRSPNPASIARPDPPRQPRGPRRSRPTIRPVSTIFHSDDVDIGSHVHHSPPALLEEWSLIPTSACIPVRSSARATEPIRQFSAEPGTSELMHAGPSASTEISSLDSGLPPPAYADLPFQKPVLHRRRSSPSRLD</sequence>
<feature type="compositionally biased region" description="Low complexity" evidence="5">
    <location>
        <begin position="965"/>
        <end position="974"/>
    </location>
</feature>
<feature type="domain" description="Peptidase M12B" evidence="9">
    <location>
        <begin position="404"/>
        <end position="533"/>
    </location>
</feature>
<evidence type="ECO:0000259" key="8">
    <source>
        <dbReference type="PROSITE" id="PS50214"/>
    </source>
</evidence>
<keyword evidence="10" id="KW-0482">Metalloprotease</keyword>
<keyword evidence="7" id="KW-0732">Signal</keyword>
<dbReference type="GO" id="GO:0005886">
    <property type="term" value="C:plasma membrane"/>
    <property type="evidence" value="ECO:0007669"/>
    <property type="project" value="TreeGrafter"/>
</dbReference>
<dbReference type="InterPro" id="IPR001762">
    <property type="entry name" value="Disintegrin_dom"/>
</dbReference>
<gene>
    <name evidence="10" type="ORF">D915_008419</name>
</gene>
<feature type="active site" evidence="4">
    <location>
        <position position="472"/>
    </location>
</feature>
<protein>
    <recommendedName>
        <fullName evidence="2">ADAM10 endopeptidase</fullName>
        <ecNumber evidence="2">3.4.24.81</ecNumber>
    </recommendedName>
</protein>
<feature type="binding site" evidence="4">
    <location>
        <position position="471"/>
    </location>
    <ligand>
        <name>Zn(2+)</name>
        <dbReference type="ChEBI" id="CHEBI:29105"/>
        <note>catalytic</note>
    </ligand>
</feature>
<dbReference type="SMART" id="SM00050">
    <property type="entry name" value="DISIN"/>
    <property type="match status" value="1"/>
</dbReference>
<name>A0A4E0RI96_FASHE</name>
<comment type="caution">
    <text evidence="4">Lacks conserved residue(s) required for the propagation of feature annotation.</text>
</comment>
<dbReference type="GO" id="GO:0006509">
    <property type="term" value="P:membrane protein ectodomain proteolysis"/>
    <property type="evidence" value="ECO:0007669"/>
    <property type="project" value="TreeGrafter"/>
</dbReference>
<dbReference type="GO" id="GO:0046872">
    <property type="term" value="F:metal ion binding"/>
    <property type="evidence" value="ECO:0007669"/>
    <property type="project" value="UniProtKB-KW"/>
</dbReference>
<feature type="region of interest" description="Disordered" evidence="5">
    <location>
        <begin position="843"/>
        <end position="949"/>
    </location>
</feature>
<feature type="chain" id="PRO_5020023434" description="ADAM10 endopeptidase" evidence="7">
    <location>
        <begin position="23"/>
        <end position="1160"/>
    </location>
</feature>
<evidence type="ECO:0000256" key="6">
    <source>
        <dbReference type="SAM" id="Phobius"/>
    </source>
</evidence>
<dbReference type="SUPFAM" id="SSF55486">
    <property type="entry name" value="Metalloproteases ('zincins'), catalytic domain"/>
    <property type="match status" value="1"/>
</dbReference>
<feature type="compositionally biased region" description="Basic residues" evidence="5">
    <location>
        <begin position="1148"/>
        <end position="1160"/>
    </location>
</feature>
<feature type="compositionally biased region" description="Polar residues" evidence="5">
    <location>
        <begin position="1122"/>
        <end position="1131"/>
    </location>
</feature>
<feature type="compositionally biased region" description="Polar residues" evidence="5">
    <location>
        <begin position="981"/>
        <end position="997"/>
    </location>
</feature>
<evidence type="ECO:0000313" key="10">
    <source>
        <dbReference type="EMBL" id="THD20757.1"/>
    </source>
</evidence>
<feature type="transmembrane region" description="Helical" evidence="6">
    <location>
        <begin position="789"/>
        <end position="813"/>
    </location>
</feature>
<feature type="region of interest" description="Disordered" evidence="5">
    <location>
        <begin position="1108"/>
        <end position="1160"/>
    </location>
</feature>
<keyword evidence="11" id="KW-1185">Reference proteome</keyword>
<dbReference type="InterPro" id="IPR051489">
    <property type="entry name" value="ADAM_Metalloproteinase"/>
</dbReference>
<dbReference type="InterPro" id="IPR024079">
    <property type="entry name" value="MetalloPept_cat_dom_sf"/>
</dbReference>
<evidence type="ECO:0000256" key="7">
    <source>
        <dbReference type="SAM" id="SignalP"/>
    </source>
</evidence>
<keyword evidence="10" id="KW-0378">Hydrolase</keyword>
<dbReference type="Pfam" id="PF21299">
    <property type="entry name" value="ADAM10_Cys-rich"/>
    <property type="match status" value="1"/>
</dbReference>
<keyword evidence="4" id="KW-0862">Zinc</keyword>
<dbReference type="InterPro" id="IPR036436">
    <property type="entry name" value="Disintegrin_dom_sf"/>
</dbReference>
<evidence type="ECO:0000256" key="3">
    <source>
        <dbReference type="ARBA" id="ARBA00022685"/>
    </source>
</evidence>
<dbReference type="EMBL" id="JXXN02004239">
    <property type="protein sequence ID" value="THD20757.1"/>
    <property type="molecule type" value="Genomic_DNA"/>
</dbReference>
<accession>A0A4E0RI96</accession>
<dbReference type="PROSITE" id="PS50214">
    <property type="entry name" value="DISINTEGRIN_2"/>
    <property type="match status" value="1"/>
</dbReference>
<feature type="signal peptide" evidence="7">
    <location>
        <begin position="1"/>
        <end position="22"/>
    </location>
</feature>
<dbReference type="PROSITE" id="PS50215">
    <property type="entry name" value="ADAM_MEPRO"/>
    <property type="match status" value="1"/>
</dbReference>
<dbReference type="GO" id="GO:0004222">
    <property type="term" value="F:metalloendopeptidase activity"/>
    <property type="evidence" value="ECO:0007669"/>
    <property type="project" value="InterPro"/>
</dbReference>
<feature type="region of interest" description="Disordered" evidence="5">
    <location>
        <begin position="963"/>
        <end position="1055"/>
    </location>
</feature>
<keyword evidence="6" id="KW-0472">Membrane</keyword>
<proteinExistence type="predicted"/>
<comment type="caution">
    <text evidence="10">The sequence shown here is derived from an EMBL/GenBank/DDBJ whole genome shotgun (WGS) entry which is preliminary data.</text>
</comment>
<dbReference type="AlphaFoldDB" id="A0A4E0RI96"/>
<keyword evidence="3" id="KW-0165">Cleavage on pair of basic residues</keyword>
<dbReference type="GO" id="GO:0007229">
    <property type="term" value="P:integrin-mediated signaling pathway"/>
    <property type="evidence" value="ECO:0007669"/>
    <property type="project" value="UniProtKB-KW"/>
</dbReference>
<evidence type="ECO:0000256" key="2">
    <source>
        <dbReference type="ARBA" id="ARBA00012332"/>
    </source>
</evidence>
<organism evidence="10 11">
    <name type="scientific">Fasciola hepatica</name>
    <name type="common">Liver fluke</name>
    <dbReference type="NCBI Taxonomy" id="6192"/>
    <lineage>
        <taxon>Eukaryota</taxon>
        <taxon>Metazoa</taxon>
        <taxon>Spiralia</taxon>
        <taxon>Lophotrochozoa</taxon>
        <taxon>Platyhelminthes</taxon>
        <taxon>Trematoda</taxon>
        <taxon>Digenea</taxon>
        <taxon>Plagiorchiida</taxon>
        <taxon>Echinostomata</taxon>
        <taxon>Echinostomatoidea</taxon>
        <taxon>Fasciolidae</taxon>
        <taxon>Fasciola</taxon>
    </lineage>
</organism>
<dbReference type="Proteomes" id="UP000230066">
    <property type="component" value="Unassembled WGS sequence"/>
</dbReference>
<feature type="binding site" evidence="4">
    <location>
        <position position="481"/>
    </location>
    <ligand>
        <name>Zn(2+)</name>
        <dbReference type="ChEBI" id="CHEBI:29105"/>
        <note>catalytic</note>
    </ligand>
</feature>
<dbReference type="InterPro" id="IPR001590">
    <property type="entry name" value="Peptidase_M12B"/>
</dbReference>
<evidence type="ECO:0000256" key="5">
    <source>
        <dbReference type="SAM" id="MobiDB-lite"/>
    </source>
</evidence>
<dbReference type="Gene3D" id="3.40.390.10">
    <property type="entry name" value="Collagenase (Catalytic Domain)"/>
    <property type="match status" value="1"/>
</dbReference>
<dbReference type="Gene3D" id="4.10.70.10">
    <property type="entry name" value="Disintegrin domain"/>
    <property type="match status" value="1"/>
</dbReference>
<dbReference type="Pfam" id="PF13574">
    <property type="entry name" value="Reprolysin_2"/>
    <property type="match status" value="1"/>
</dbReference>
<keyword evidence="10" id="KW-0645">Protease</keyword>
<dbReference type="InterPro" id="IPR049038">
    <property type="entry name" value="ADAM10_Cys-rich"/>
</dbReference>
<feature type="binding site" evidence="4">
    <location>
        <position position="475"/>
    </location>
    <ligand>
        <name>Zn(2+)</name>
        <dbReference type="ChEBI" id="CHEBI:29105"/>
        <note>catalytic</note>
    </ligand>
</feature>
<dbReference type="PANTHER" id="PTHR45702:SF2">
    <property type="entry name" value="KUZBANIAN, ISOFORM A"/>
    <property type="match status" value="1"/>
</dbReference>
<dbReference type="SUPFAM" id="SSF57552">
    <property type="entry name" value="Blood coagulation inhibitor (disintegrin)"/>
    <property type="match status" value="1"/>
</dbReference>
<evidence type="ECO:0000313" key="11">
    <source>
        <dbReference type="Proteomes" id="UP000230066"/>
    </source>
</evidence>
<feature type="domain" description="Disintegrin" evidence="8">
    <location>
        <begin position="548"/>
        <end position="650"/>
    </location>
</feature>
<dbReference type="GO" id="GO:0007219">
    <property type="term" value="P:Notch signaling pathway"/>
    <property type="evidence" value="ECO:0007669"/>
    <property type="project" value="TreeGrafter"/>
</dbReference>
<comment type="catalytic activity">
    <reaction evidence="1">
        <text>Endopeptidase of broad specificity.</text>
        <dbReference type="EC" id="3.4.24.81"/>
    </reaction>
</comment>
<evidence type="ECO:0000256" key="1">
    <source>
        <dbReference type="ARBA" id="ARBA00001809"/>
    </source>
</evidence>
<keyword evidence="6" id="KW-0812">Transmembrane</keyword>
<evidence type="ECO:0000256" key="4">
    <source>
        <dbReference type="PROSITE-ProRule" id="PRU00276"/>
    </source>
</evidence>
<dbReference type="PANTHER" id="PTHR45702">
    <property type="entry name" value="ADAM10/ADAM17 METALLOPEPTIDASE FAMILY MEMBER"/>
    <property type="match status" value="1"/>
</dbReference>